<evidence type="ECO:0000313" key="3">
    <source>
        <dbReference type="Proteomes" id="UP000034581"/>
    </source>
</evidence>
<dbReference type="STRING" id="1618350.UR67_C0001G0272"/>
<dbReference type="Proteomes" id="UP000034581">
    <property type="component" value="Unassembled WGS sequence"/>
</dbReference>
<reference evidence="2 3" key="1">
    <citation type="journal article" date="2015" name="Nature">
        <title>rRNA introns, odd ribosomes, and small enigmatic genomes across a large radiation of phyla.</title>
        <authorList>
            <person name="Brown C.T."/>
            <person name="Hug L.A."/>
            <person name="Thomas B.C."/>
            <person name="Sharon I."/>
            <person name="Castelle C.J."/>
            <person name="Singh A."/>
            <person name="Wilkins M.J."/>
            <person name="Williams K.H."/>
            <person name="Banfield J.F."/>
        </authorList>
    </citation>
    <scope>NUCLEOTIDE SEQUENCE [LARGE SCALE GENOMIC DNA]</scope>
</reference>
<name>A0A0G0BLQ8_UNCC3</name>
<sequence length="178" mass="19916">MRISKHLINLITLSMFGLLVLTPFSLIRPKVDPVVLGVQSEKTHYKKFIGDSSKVLVRNLITSGNNEKDALTLTVLKGEKFYYYPIYEITNVTNTPLNFTIYPSSKVLGDMNNNVATLQLNNGESVTMFEYSNQISANSKVNFSLNSGEKMKVTVIIDNLLGVDKDTLLSFDLTVEKN</sequence>
<dbReference type="EMBL" id="LBQB01000001">
    <property type="protein sequence ID" value="KKP70363.1"/>
    <property type="molecule type" value="Genomic_DNA"/>
</dbReference>
<protein>
    <submittedName>
        <fullName evidence="2">Uncharacterized protein</fullName>
    </submittedName>
</protein>
<evidence type="ECO:0000313" key="2">
    <source>
        <dbReference type="EMBL" id="KKP70363.1"/>
    </source>
</evidence>
<keyword evidence="1" id="KW-1133">Transmembrane helix</keyword>
<feature type="transmembrane region" description="Helical" evidence="1">
    <location>
        <begin position="7"/>
        <end position="26"/>
    </location>
</feature>
<accession>A0A0G0BLQ8</accession>
<dbReference type="AlphaFoldDB" id="A0A0G0BLQ8"/>
<evidence type="ECO:0000256" key="1">
    <source>
        <dbReference type="SAM" id="Phobius"/>
    </source>
</evidence>
<comment type="caution">
    <text evidence="2">The sequence shown here is derived from an EMBL/GenBank/DDBJ whole genome shotgun (WGS) entry which is preliminary data.</text>
</comment>
<keyword evidence="1" id="KW-0812">Transmembrane</keyword>
<proteinExistence type="predicted"/>
<organism evidence="2 3">
    <name type="scientific">candidate division CPR3 bacterium GW2011_GWF2_35_18</name>
    <dbReference type="NCBI Taxonomy" id="1618350"/>
    <lineage>
        <taxon>Bacteria</taxon>
        <taxon>Bacteria division CPR3</taxon>
    </lineage>
</organism>
<gene>
    <name evidence="2" type="ORF">UR67_C0001G0272</name>
</gene>
<keyword evidence="1" id="KW-0472">Membrane</keyword>